<accession>B3PX49</accession>
<evidence type="ECO:0000313" key="2">
    <source>
        <dbReference type="Proteomes" id="UP000008817"/>
    </source>
</evidence>
<evidence type="ECO:0000313" key="1">
    <source>
        <dbReference type="EMBL" id="ACE92430.1"/>
    </source>
</evidence>
<dbReference type="EMBL" id="CP001074">
    <property type="protein sequence ID" value="ACE92430.1"/>
    <property type="molecule type" value="Genomic_DNA"/>
</dbReference>
<sequence>MGRPLTLFGIMLQHRPENRKRISEGTLRALKVLQRPFRESQRDRALLVASRLATPNRRLSQDAGPVFAGPAIRLFPINGAIDQ</sequence>
<proteinExistence type="predicted"/>
<dbReference type="Proteomes" id="UP000008817">
    <property type="component" value="Chromosome"/>
</dbReference>
<name>B3PX49_RHIE6</name>
<reference evidence="1 2" key="1">
    <citation type="submission" date="2008-04" db="EMBL/GenBank/DDBJ databases">
        <title>Genome diversity and DNA divergence of Rhizobium etli.</title>
        <authorList>
            <person name="Gonzalez V."/>
            <person name="Acosta J.L."/>
            <person name="Santamaria R.I."/>
            <person name="Bustos P."/>
            <person name="Hernandez-Gonzalez I.L."/>
            <person name="Fernandez J.L."/>
            <person name="Diaz R."/>
            <person name="Flores M."/>
            <person name="Mora J."/>
            <person name="Palacios R."/>
            <person name="Davila G."/>
        </authorList>
    </citation>
    <scope>NUCLEOTIDE SEQUENCE [LARGE SCALE GENOMIC DNA]</scope>
    <source>
        <strain evidence="1 2">CIAT 652</strain>
    </source>
</reference>
<gene>
    <name evidence="1" type="ordered locus">RHECIAT_CH0003483</name>
</gene>
<organism evidence="1 2">
    <name type="scientific">Rhizobium etli (strain CIAT 652)</name>
    <dbReference type="NCBI Taxonomy" id="491916"/>
    <lineage>
        <taxon>Bacteria</taxon>
        <taxon>Pseudomonadati</taxon>
        <taxon>Pseudomonadota</taxon>
        <taxon>Alphaproteobacteria</taxon>
        <taxon>Hyphomicrobiales</taxon>
        <taxon>Rhizobiaceae</taxon>
        <taxon>Rhizobium/Agrobacterium group</taxon>
        <taxon>Rhizobium</taxon>
    </lineage>
</organism>
<protein>
    <submittedName>
        <fullName evidence="1">Uncharacterized protein</fullName>
    </submittedName>
</protein>
<dbReference type="AlphaFoldDB" id="B3PX49"/>
<dbReference type="HOGENOM" id="CLU_2540171_0_0_5"/>
<dbReference type="KEGG" id="rec:RHECIAT_CH0003483"/>